<protein>
    <submittedName>
        <fullName evidence="2">Uncharacterized protein</fullName>
    </submittedName>
</protein>
<feature type="region of interest" description="Disordered" evidence="1">
    <location>
        <begin position="280"/>
        <end position="315"/>
    </location>
</feature>
<evidence type="ECO:0000313" key="2">
    <source>
        <dbReference type="EMBL" id="KAF6034318.1"/>
    </source>
</evidence>
<organism evidence="2 3">
    <name type="scientific">Bugula neritina</name>
    <name type="common">Brown bryozoan</name>
    <name type="synonym">Sertularia neritina</name>
    <dbReference type="NCBI Taxonomy" id="10212"/>
    <lineage>
        <taxon>Eukaryota</taxon>
        <taxon>Metazoa</taxon>
        <taxon>Spiralia</taxon>
        <taxon>Lophotrochozoa</taxon>
        <taxon>Bryozoa</taxon>
        <taxon>Gymnolaemata</taxon>
        <taxon>Cheilostomatida</taxon>
        <taxon>Flustrina</taxon>
        <taxon>Buguloidea</taxon>
        <taxon>Bugulidae</taxon>
        <taxon>Bugula</taxon>
    </lineage>
</organism>
<comment type="caution">
    <text evidence="2">The sequence shown here is derived from an EMBL/GenBank/DDBJ whole genome shotgun (WGS) entry which is preliminary data.</text>
</comment>
<dbReference type="AlphaFoldDB" id="A0A7J7K9N1"/>
<dbReference type="EMBL" id="VXIV02001103">
    <property type="protein sequence ID" value="KAF6034318.1"/>
    <property type="molecule type" value="Genomic_DNA"/>
</dbReference>
<proteinExistence type="predicted"/>
<name>A0A7J7K9N1_BUGNE</name>
<keyword evidence="3" id="KW-1185">Reference proteome</keyword>
<reference evidence="2" key="1">
    <citation type="submission" date="2020-06" db="EMBL/GenBank/DDBJ databases">
        <title>Draft genome of Bugula neritina, a colonial animal packing powerful symbionts and potential medicines.</title>
        <authorList>
            <person name="Rayko M."/>
        </authorList>
    </citation>
    <scope>NUCLEOTIDE SEQUENCE [LARGE SCALE GENOMIC DNA]</scope>
    <source>
        <strain evidence="2">Kwan_BN1</strain>
    </source>
</reference>
<accession>A0A7J7K9N1</accession>
<gene>
    <name evidence="2" type="ORF">EB796_007381</name>
</gene>
<evidence type="ECO:0000313" key="3">
    <source>
        <dbReference type="Proteomes" id="UP000593567"/>
    </source>
</evidence>
<sequence length="315" mass="34899">MREARIQFLNHNYPVNHKFVCELYGQDKRTPLHTDILEIAHKDQAICSYDSVCGADDKKIFVAFTEDTLNMNQIMLIDGESRRSGPGGHITNTNDIYDYMDSHRVTYIRKHCTNPTAYTIKTTSTACASSVQELGMIQLMKPDCSRGNKPEVRVELCADTDNVVKVLILLFAIKLAFIEYKIDEFKPESGENIPALTSHFQSLSTDVAADQNPHRPIMRPQARHATSSVPFGGQQSPQGLSPTAAAICQLSINTPEAAVAYCRGFLDGYTAAMNLRQCQVPESQQPERPRGPAGWCPPSPSDNASSGPSAFRKYK</sequence>
<dbReference type="Proteomes" id="UP000593567">
    <property type="component" value="Unassembled WGS sequence"/>
</dbReference>
<evidence type="ECO:0000256" key="1">
    <source>
        <dbReference type="SAM" id="MobiDB-lite"/>
    </source>
</evidence>